<comment type="caution">
    <text evidence="2">The sequence shown here is derived from an EMBL/GenBank/DDBJ whole genome shotgun (WGS) entry which is preliminary data.</text>
</comment>
<dbReference type="EMBL" id="JADGJQ010000007">
    <property type="protein sequence ID" value="KAJ3182959.1"/>
    <property type="molecule type" value="Genomic_DNA"/>
</dbReference>
<protein>
    <recommendedName>
        <fullName evidence="4">F-box domain-containing protein</fullName>
    </recommendedName>
</protein>
<proteinExistence type="predicted"/>
<evidence type="ECO:0000256" key="1">
    <source>
        <dbReference type="SAM" id="MobiDB-lite"/>
    </source>
</evidence>
<evidence type="ECO:0000313" key="2">
    <source>
        <dbReference type="EMBL" id="KAJ3182959.1"/>
    </source>
</evidence>
<keyword evidence="3" id="KW-1185">Reference proteome</keyword>
<evidence type="ECO:0000313" key="3">
    <source>
        <dbReference type="Proteomes" id="UP001212152"/>
    </source>
</evidence>
<feature type="compositionally biased region" description="Acidic residues" evidence="1">
    <location>
        <begin position="222"/>
        <end position="232"/>
    </location>
</feature>
<reference evidence="2" key="1">
    <citation type="submission" date="2020-05" db="EMBL/GenBank/DDBJ databases">
        <title>Phylogenomic resolution of chytrid fungi.</title>
        <authorList>
            <person name="Stajich J.E."/>
            <person name="Amses K."/>
            <person name="Simmons R."/>
            <person name="Seto K."/>
            <person name="Myers J."/>
            <person name="Bonds A."/>
            <person name="Quandt C.A."/>
            <person name="Barry K."/>
            <person name="Liu P."/>
            <person name="Grigoriev I."/>
            <person name="Longcore J.E."/>
            <person name="James T.Y."/>
        </authorList>
    </citation>
    <scope>NUCLEOTIDE SEQUENCE</scope>
    <source>
        <strain evidence="2">JEL0379</strain>
    </source>
</reference>
<dbReference type="AlphaFoldDB" id="A0AAD5XTK2"/>
<sequence length="277" mass="30404">MAQQARQNPLATCPDLVFSQIIKLLSLPDILRLRKCGSVMRDAAEAAPGVATYVRLAALLERLATSEACWTVDWDILGGVIAGGLRAADLPVGATCLFWLTQDNVEMSENSEAISWEVISMPVPNAPSSSAAQTITFGIFSHSGHLMRSEDDMHDMQITAEIPGKLPSTVIYNFHKHAGDYADRQQCFAKLATLLEVPETAVVQILSSTFSIFEESFKAQEDGEDEEDEANEEPLGTLWPKGGAAAYAQAMREPVIMEIMSDLKTLDRIPRRRRHGL</sequence>
<name>A0AAD5XTK2_9FUNG</name>
<feature type="region of interest" description="Disordered" evidence="1">
    <location>
        <begin position="218"/>
        <end position="238"/>
    </location>
</feature>
<evidence type="ECO:0008006" key="4">
    <source>
        <dbReference type="Google" id="ProtNLM"/>
    </source>
</evidence>
<dbReference type="Proteomes" id="UP001212152">
    <property type="component" value="Unassembled WGS sequence"/>
</dbReference>
<gene>
    <name evidence="2" type="ORF">HDU87_007381</name>
</gene>
<accession>A0AAD5XTK2</accession>
<organism evidence="2 3">
    <name type="scientific">Geranomyces variabilis</name>
    <dbReference type="NCBI Taxonomy" id="109894"/>
    <lineage>
        <taxon>Eukaryota</taxon>
        <taxon>Fungi</taxon>
        <taxon>Fungi incertae sedis</taxon>
        <taxon>Chytridiomycota</taxon>
        <taxon>Chytridiomycota incertae sedis</taxon>
        <taxon>Chytridiomycetes</taxon>
        <taxon>Spizellomycetales</taxon>
        <taxon>Powellomycetaceae</taxon>
        <taxon>Geranomyces</taxon>
    </lineage>
</organism>